<dbReference type="EMBL" id="PKTG01000115">
    <property type="protein sequence ID" value="PLX16436.1"/>
    <property type="molecule type" value="Genomic_DNA"/>
</dbReference>
<dbReference type="Proteomes" id="UP000234857">
    <property type="component" value="Unassembled WGS sequence"/>
</dbReference>
<reference evidence="2 3" key="1">
    <citation type="submission" date="2017-11" db="EMBL/GenBank/DDBJ databases">
        <title>Genome-resolved metagenomics identifies genetic mobility, metabolic interactions, and unexpected diversity in perchlorate-reducing communities.</title>
        <authorList>
            <person name="Barnum T.P."/>
            <person name="Figueroa I.A."/>
            <person name="Carlstrom C.I."/>
            <person name="Lucas L.N."/>
            <person name="Engelbrektson A.L."/>
            <person name="Coates J.D."/>
        </authorList>
    </citation>
    <scope>NUCLEOTIDE SEQUENCE [LARGE SCALE GENOMIC DNA]</scope>
    <source>
        <strain evidence="2">BM706</strain>
    </source>
</reference>
<sequence length="140" mass="16271">MIIKNKIVLKTGIVREVNGKHVMVAPLTSINSEIQVKSNWDLKKGDIVKFAYFIPKFAFYLFVKKVVPVLDFMLLYIISFYIIRYYMPQYIEYNKIVNIIAAIIGFLVSLSSVIYFDTKTSLFDEFKPVVLAVLKNKDEK</sequence>
<evidence type="ECO:0000256" key="1">
    <source>
        <dbReference type="SAM" id="Phobius"/>
    </source>
</evidence>
<proteinExistence type="predicted"/>
<gene>
    <name evidence="2" type="ORF">C0601_10235</name>
</gene>
<name>A0A2N5ZCN5_MUIH1</name>
<keyword evidence="1" id="KW-0472">Membrane</keyword>
<organism evidence="2 3">
    <name type="scientific">Muiribacterium halophilum</name>
    <dbReference type="NCBI Taxonomy" id="2053465"/>
    <lineage>
        <taxon>Bacteria</taxon>
        <taxon>Candidatus Muiribacteriota</taxon>
        <taxon>Candidatus Muiribacteriia</taxon>
        <taxon>Candidatus Muiribacteriales</taxon>
        <taxon>Candidatus Muiribacteriaceae</taxon>
        <taxon>Candidatus Muiribacterium</taxon>
    </lineage>
</organism>
<keyword evidence="1" id="KW-1133">Transmembrane helix</keyword>
<protein>
    <submittedName>
        <fullName evidence="2">Uncharacterized protein</fullName>
    </submittedName>
</protein>
<comment type="caution">
    <text evidence="2">The sequence shown here is derived from an EMBL/GenBank/DDBJ whole genome shotgun (WGS) entry which is preliminary data.</text>
</comment>
<evidence type="ECO:0000313" key="3">
    <source>
        <dbReference type="Proteomes" id="UP000234857"/>
    </source>
</evidence>
<accession>A0A2N5ZCN5</accession>
<feature type="transmembrane region" description="Helical" evidence="1">
    <location>
        <begin position="69"/>
        <end position="87"/>
    </location>
</feature>
<keyword evidence="1" id="KW-0812">Transmembrane</keyword>
<dbReference type="AlphaFoldDB" id="A0A2N5ZCN5"/>
<evidence type="ECO:0000313" key="2">
    <source>
        <dbReference type="EMBL" id="PLX16436.1"/>
    </source>
</evidence>
<feature type="transmembrane region" description="Helical" evidence="1">
    <location>
        <begin position="96"/>
        <end position="116"/>
    </location>
</feature>